<dbReference type="SUPFAM" id="SSF54523">
    <property type="entry name" value="Pili subunits"/>
    <property type="match status" value="1"/>
</dbReference>
<evidence type="ECO:0000256" key="7">
    <source>
        <dbReference type="ARBA" id="ARBA00023237"/>
    </source>
</evidence>
<evidence type="ECO:0000256" key="8">
    <source>
        <dbReference type="SAM" id="MobiDB-lite"/>
    </source>
</evidence>
<evidence type="ECO:0000256" key="2">
    <source>
        <dbReference type="ARBA" id="ARBA00004442"/>
    </source>
</evidence>
<evidence type="ECO:0000259" key="9">
    <source>
        <dbReference type="Pfam" id="PF03895"/>
    </source>
</evidence>
<dbReference type="InterPro" id="IPR045584">
    <property type="entry name" value="Pilin-like"/>
</dbReference>
<keyword evidence="4" id="KW-0812">Transmembrane</keyword>
<gene>
    <name evidence="10" type="ORF">E2R48_06220</name>
</gene>
<accession>A0AAX2S1G2</accession>
<feature type="domain" description="Trimeric autotransporter adhesin YadA-like C-terminal membrane anchor" evidence="9">
    <location>
        <begin position="310"/>
        <end position="370"/>
    </location>
</feature>
<evidence type="ECO:0000313" key="10">
    <source>
        <dbReference type="EMBL" id="TEW29511.1"/>
    </source>
</evidence>
<dbReference type="Gene3D" id="3.30.1300.30">
    <property type="entry name" value="GSPII I/J protein-like"/>
    <property type="match status" value="1"/>
</dbReference>
<name>A0AAX2S1G2_HISSO</name>
<evidence type="ECO:0000256" key="5">
    <source>
        <dbReference type="ARBA" id="ARBA00022729"/>
    </source>
</evidence>
<dbReference type="GO" id="GO:0009986">
    <property type="term" value="C:cell surface"/>
    <property type="evidence" value="ECO:0007669"/>
    <property type="project" value="UniProtKB-SubCell"/>
</dbReference>
<dbReference type="EMBL" id="SNRV01000014">
    <property type="protein sequence ID" value="TEW29511.1"/>
    <property type="molecule type" value="Genomic_DNA"/>
</dbReference>
<feature type="region of interest" description="Disordered" evidence="8">
    <location>
        <begin position="1"/>
        <end position="22"/>
    </location>
</feature>
<protein>
    <recommendedName>
        <fullName evidence="9">Trimeric autotransporter adhesin YadA-like C-terminal membrane anchor domain-containing protein</fullName>
    </recommendedName>
</protein>
<evidence type="ECO:0000256" key="1">
    <source>
        <dbReference type="ARBA" id="ARBA00004241"/>
    </source>
</evidence>
<evidence type="ECO:0000313" key="11">
    <source>
        <dbReference type="Proteomes" id="UP000297565"/>
    </source>
</evidence>
<dbReference type="GO" id="GO:0009279">
    <property type="term" value="C:cell outer membrane"/>
    <property type="evidence" value="ECO:0007669"/>
    <property type="project" value="UniProtKB-SubCell"/>
</dbReference>
<evidence type="ECO:0000256" key="6">
    <source>
        <dbReference type="ARBA" id="ARBA00023136"/>
    </source>
</evidence>
<reference evidence="10 11" key="1">
    <citation type="submission" date="2019-03" db="EMBL/GenBank/DDBJ databases">
        <title>Horizontal Gene Transfer Machinery in Histophilus somni.</title>
        <authorList>
            <person name="Mostafa Nazari M."/>
            <person name="Liljebjelke K."/>
        </authorList>
    </citation>
    <scope>NUCLEOTIDE SEQUENCE [LARGE SCALE GENOMIC DNA]</scope>
    <source>
        <strain evidence="10 11">UOC-EPH-KLM-04</strain>
    </source>
</reference>
<dbReference type="Proteomes" id="UP000297565">
    <property type="component" value="Unassembled WGS sequence"/>
</dbReference>
<evidence type="ECO:0000256" key="3">
    <source>
        <dbReference type="ARBA" id="ARBA00022452"/>
    </source>
</evidence>
<evidence type="ECO:0000256" key="4">
    <source>
        <dbReference type="ARBA" id="ARBA00022692"/>
    </source>
</evidence>
<feature type="non-terminal residue" evidence="10">
    <location>
        <position position="1"/>
    </location>
</feature>
<dbReference type="InterPro" id="IPR005594">
    <property type="entry name" value="YadA_C"/>
</dbReference>
<comment type="subcellular location">
    <subcellularLocation>
        <location evidence="2">Cell outer membrane</location>
    </subcellularLocation>
    <subcellularLocation>
        <location evidence="1">Cell surface</location>
    </subcellularLocation>
</comment>
<keyword evidence="5" id="KW-0732">Signal</keyword>
<sequence length="370" mass="38588">LAVSGLEMAMSAMPEGEDKKKLQTQLEENKKQLEKAKEELGKAKTALTKAQTELTKANADYEANYKGYDKVADLVKPDSQADLTNVATIADVQAVAKSGLKFKGNDDREIRTPLSGTLAIKGEEGTNGNKFNSDNTAAGNIKVEMAQDGKGLEVKLSDQLKNMTSFETREVNGKKARLDSNGLQASSPDSETFVNAQGTRIAGKGNHAGQSASYTLDGVAITGKNGSVQLNTTALSFATTRDQAGKPVGTGVIRGLKDLDAHATGDMAANKNYVDEKVGAAVNRLDNVISTNNRTLQAGIAGANAAAALPTVTMPGKSTIALSAGTYKGRNAVAIGYSRLSDNGKITLKLQGNSNSAGDFGGGVGVGWTW</sequence>
<comment type="caution">
    <text evidence="10">The sequence shown here is derived from an EMBL/GenBank/DDBJ whole genome shotgun (WGS) entry which is preliminary data.</text>
</comment>
<keyword evidence="3" id="KW-1134">Transmembrane beta strand</keyword>
<organism evidence="10 11">
    <name type="scientific">Histophilus somni</name>
    <name type="common">Haemophilus somnus</name>
    <dbReference type="NCBI Taxonomy" id="731"/>
    <lineage>
        <taxon>Bacteria</taxon>
        <taxon>Pseudomonadati</taxon>
        <taxon>Pseudomonadota</taxon>
        <taxon>Gammaproteobacteria</taxon>
        <taxon>Pasteurellales</taxon>
        <taxon>Pasteurellaceae</taxon>
        <taxon>Histophilus</taxon>
    </lineage>
</organism>
<proteinExistence type="predicted"/>
<keyword evidence="7" id="KW-0998">Cell outer membrane</keyword>
<dbReference type="AlphaFoldDB" id="A0AAX2S1G2"/>
<dbReference type="Pfam" id="PF03895">
    <property type="entry name" value="YadA_anchor"/>
    <property type="match status" value="1"/>
</dbReference>
<keyword evidence="6" id="KW-0472">Membrane</keyword>
<dbReference type="RefSeq" id="WP_169050967.1">
    <property type="nucleotide sequence ID" value="NZ_SMDH01000016.1"/>
</dbReference>